<gene>
    <name evidence="3" type="ORF">GBAR_LOCUS1911</name>
</gene>
<evidence type="ECO:0000259" key="2">
    <source>
        <dbReference type="PROSITE" id="PS50245"/>
    </source>
</evidence>
<dbReference type="Pfam" id="PF01302">
    <property type="entry name" value="CAP_GLY"/>
    <property type="match status" value="2"/>
</dbReference>
<keyword evidence="4" id="KW-1185">Reference proteome</keyword>
<dbReference type="SUPFAM" id="SSF74924">
    <property type="entry name" value="Cap-Gly domain"/>
    <property type="match status" value="2"/>
</dbReference>
<feature type="domain" description="CAP-Gly" evidence="2">
    <location>
        <begin position="84"/>
        <end position="158"/>
    </location>
</feature>
<protein>
    <submittedName>
        <fullName evidence="3">CAP-Gly domain-containing linker protein 1</fullName>
    </submittedName>
</protein>
<proteinExistence type="predicted"/>
<feature type="compositionally biased region" description="Low complexity" evidence="1">
    <location>
        <begin position="168"/>
        <end position="185"/>
    </location>
</feature>
<feature type="region of interest" description="Disordered" evidence="1">
    <location>
        <begin position="167"/>
        <end position="212"/>
    </location>
</feature>
<accession>A0AA35W3W1</accession>
<evidence type="ECO:0000313" key="3">
    <source>
        <dbReference type="EMBL" id="CAI7996639.1"/>
    </source>
</evidence>
<dbReference type="AlphaFoldDB" id="A0AA35W3W1"/>
<dbReference type="SMART" id="SM01052">
    <property type="entry name" value="CAP_GLY"/>
    <property type="match status" value="2"/>
</dbReference>
<dbReference type="PROSITE" id="PS50245">
    <property type="entry name" value="CAP_GLY_2"/>
    <property type="match status" value="1"/>
</dbReference>
<comment type="caution">
    <text evidence="3">The sequence shown here is derived from an EMBL/GenBank/DDBJ whole genome shotgun (WGS) entry which is preliminary data.</text>
</comment>
<organism evidence="3 4">
    <name type="scientific">Geodia barretti</name>
    <name type="common">Barrett's horny sponge</name>
    <dbReference type="NCBI Taxonomy" id="519541"/>
    <lineage>
        <taxon>Eukaryota</taxon>
        <taxon>Metazoa</taxon>
        <taxon>Porifera</taxon>
        <taxon>Demospongiae</taxon>
        <taxon>Heteroscleromorpha</taxon>
        <taxon>Tetractinellida</taxon>
        <taxon>Astrophorina</taxon>
        <taxon>Geodiidae</taxon>
        <taxon>Geodia</taxon>
    </lineage>
</organism>
<dbReference type="InterPro" id="IPR000938">
    <property type="entry name" value="CAP-Gly_domain"/>
</dbReference>
<evidence type="ECO:0000256" key="1">
    <source>
        <dbReference type="SAM" id="MobiDB-lite"/>
    </source>
</evidence>
<evidence type="ECO:0000313" key="4">
    <source>
        <dbReference type="Proteomes" id="UP001174909"/>
    </source>
</evidence>
<sequence length="237" mass="25553">MDAESIVDERQAQNLGRGTSGSFGNATFQQIQGTAMGADFSPTMANIYMSVILQKFLLTQPTQPYYLKRYIDDILMIWTAWDGGEIDFRGGQWAGIELDEATGKNDGSLKGIRFFTCKPKFGEIRMGVELDNGGGDNSGFHSGVRYFNCRPAHGVFLPTSKVKALAATSSGSSTNSGPTTDSQLTPPSPPPPLIPLLPSTNEDSTPPTPQHPAFMVKTGSTEAHTATLQQAHKTIYC</sequence>
<feature type="compositionally biased region" description="Pro residues" evidence="1">
    <location>
        <begin position="186"/>
        <end position="195"/>
    </location>
</feature>
<dbReference type="EMBL" id="CASHTH010000275">
    <property type="protein sequence ID" value="CAI7996639.1"/>
    <property type="molecule type" value="Genomic_DNA"/>
</dbReference>
<name>A0AA35W3W1_GEOBA</name>
<dbReference type="PANTHER" id="PTHR18916">
    <property type="entry name" value="DYNACTIN 1-RELATED MICROTUBULE-BINDING"/>
    <property type="match status" value="1"/>
</dbReference>
<reference evidence="3" key="1">
    <citation type="submission" date="2023-03" db="EMBL/GenBank/DDBJ databases">
        <authorList>
            <person name="Steffen K."/>
            <person name="Cardenas P."/>
        </authorList>
    </citation>
    <scope>NUCLEOTIDE SEQUENCE</scope>
</reference>
<dbReference type="Proteomes" id="UP001174909">
    <property type="component" value="Unassembled WGS sequence"/>
</dbReference>
<dbReference type="InterPro" id="IPR036859">
    <property type="entry name" value="CAP-Gly_dom_sf"/>
</dbReference>
<dbReference type="Gene3D" id="2.30.30.190">
    <property type="entry name" value="CAP Gly-rich-like domain"/>
    <property type="match status" value="2"/>
</dbReference>